<accession>A0A0A9BPH5</accession>
<name>A0A0A9BPH5_ARUDO</name>
<reference evidence="2" key="1">
    <citation type="submission" date="2014-09" db="EMBL/GenBank/DDBJ databases">
        <authorList>
            <person name="Magalhaes I.L.F."/>
            <person name="Oliveira U."/>
            <person name="Santos F.R."/>
            <person name="Vidigal T.H.D.A."/>
            <person name="Brescovit A.D."/>
            <person name="Santos A.J."/>
        </authorList>
    </citation>
    <scope>NUCLEOTIDE SEQUENCE</scope>
    <source>
        <tissue evidence="2">Shoot tissue taken approximately 20 cm above the soil surface</tissue>
    </source>
</reference>
<organism evidence="2">
    <name type="scientific">Arundo donax</name>
    <name type="common">Giant reed</name>
    <name type="synonym">Donax arundinaceus</name>
    <dbReference type="NCBI Taxonomy" id="35708"/>
    <lineage>
        <taxon>Eukaryota</taxon>
        <taxon>Viridiplantae</taxon>
        <taxon>Streptophyta</taxon>
        <taxon>Embryophyta</taxon>
        <taxon>Tracheophyta</taxon>
        <taxon>Spermatophyta</taxon>
        <taxon>Magnoliopsida</taxon>
        <taxon>Liliopsida</taxon>
        <taxon>Poales</taxon>
        <taxon>Poaceae</taxon>
        <taxon>PACMAD clade</taxon>
        <taxon>Arundinoideae</taxon>
        <taxon>Arundineae</taxon>
        <taxon>Arundo</taxon>
    </lineage>
</organism>
<evidence type="ECO:0000256" key="1">
    <source>
        <dbReference type="SAM" id="MobiDB-lite"/>
    </source>
</evidence>
<sequence length="42" mass="4476">MGSRPRRAGTRPRVTRGRASAASSSVGTDAARDAVDKDYQQL</sequence>
<feature type="compositionally biased region" description="Basic and acidic residues" evidence="1">
    <location>
        <begin position="30"/>
        <end position="42"/>
    </location>
</feature>
<feature type="compositionally biased region" description="Basic residues" evidence="1">
    <location>
        <begin position="1"/>
        <end position="16"/>
    </location>
</feature>
<reference evidence="2" key="2">
    <citation type="journal article" date="2015" name="Data Brief">
        <title>Shoot transcriptome of the giant reed, Arundo donax.</title>
        <authorList>
            <person name="Barrero R.A."/>
            <person name="Guerrero F.D."/>
            <person name="Moolhuijzen P."/>
            <person name="Goolsby J.A."/>
            <person name="Tidwell J."/>
            <person name="Bellgard S.E."/>
            <person name="Bellgard M.I."/>
        </authorList>
    </citation>
    <scope>NUCLEOTIDE SEQUENCE</scope>
    <source>
        <tissue evidence="2">Shoot tissue taken approximately 20 cm above the soil surface</tissue>
    </source>
</reference>
<feature type="region of interest" description="Disordered" evidence="1">
    <location>
        <begin position="1"/>
        <end position="42"/>
    </location>
</feature>
<protein>
    <submittedName>
        <fullName evidence="2">Uncharacterized protein</fullName>
    </submittedName>
</protein>
<dbReference type="AlphaFoldDB" id="A0A0A9BPH5"/>
<dbReference type="EMBL" id="GBRH01232619">
    <property type="protein sequence ID" value="JAD65276.1"/>
    <property type="molecule type" value="Transcribed_RNA"/>
</dbReference>
<evidence type="ECO:0000313" key="2">
    <source>
        <dbReference type="EMBL" id="JAD65276.1"/>
    </source>
</evidence>
<proteinExistence type="predicted"/>